<reference evidence="1" key="1">
    <citation type="submission" date="2023-02" db="EMBL/GenBank/DDBJ databases">
        <title>Genome of toxic invasive species Heracleum sosnowskyi carries increased number of genes despite the absence of recent whole-genome duplications.</title>
        <authorList>
            <person name="Schelkunov M."/>
            <person name="Shtratnikova V."/>
            <person name="Makarenko M."/>
            <person name="Klepikova A."/>
            <person name="Omelchenko D."/>
            <person name="Novikova G."/>
            <person name="Obukhova E."/>
            <person name="Bogdanov V."/>
            <person name="Penin A."/>
            <person name="Logacheva M."/>
        </authorList>
    </citation>
    <scope>NUCLEOTIDE SEQUENCE</scope>
    <source>
        <strain evidence="1">Hsosn_3</strain>
        <tissue evidence="1">Leaf</tissue>
    </source>
</reference>
<accession>A0AAD8GXT5</accession>
<dbReference type="AlphaFoldDB" id="A0AAD8GXT5"/>
<keyword evidence="2" id="KW-1185">Reference proteome</keyword>
<dbReference type="PANTHER" id="PTHR46634">
    <property type="entry name" value="M REDUCTASE II SUBUNIT GAMMA, PUTATIVE (DUF3741)-RELATED"/>
    <property type="match status" value="1"/>
</dbReference>
<gene>
    <name evidence="1" type="ORF">POM88_049232</name>
</gene>
<evidence type="ECO:0000313" key="1">
    <source>
        <dbReference type="EMBL" id="KAK1355976.1"/>
    </source>
</evidence>
<proteinExistence type="predicted"/>
<name>A0AAD8GXT5_9APIA</name>
<organism evidence="1 2">
    <name type="scientific">Heracleum sosnowskyi</name>
    <dbReference type="NCBI Taxonomy" id="360622"/>
    <lineage>
        <taxon>Eukaryota</taxon>
        <taxon>Viridiplantae</taxon>
        <taxon>Streptophyta</taxon>
        <taxon>Embryophyta</taxon>
        <taxon>Tracheophyta</taxon>
        <taxon>Spermatophyta</taxon>
        <taxon>Magnoliopsida</taxon>
        <taxon>eudicotyledons</taxon>
        <taxon>Gunneridae</taxon>
        <taxon>Pentapetalae</taxon>
        <taxon>asterids</taxon>
        <taxon>campanulids</taxon>
        <taxon>Apiales</taxon>
        <taxon>Apiaceae</taxon>
        <taxon>Apioideae</taxon>
        <taxon>apioid superclade</taxon>
        <taxon>Tordylieae</taxon>
        <taxon>Tordyliinae</taxon>
        <taxon>Heracleum</taxon>
    </lineage>
</organism>
<sequence length="112" mass="13000">MVLEIAQKQLKIQNQAKLKSGGYVGDESSFYKSDKEYAVENLSNPKIMSKTSRHSWVYRNWSESPYSVLQPCIFYSPESAEKPKSDCEMWAMMAFSTWKLSREETHVETHHG</sequence>
<evidence type="ECO:0000313" key="2">
    <source>
        <dbReference type="Proteomes" id="UP001237642"/>
    </source>
</evidence>
<protein>
    <submittedName>
        <fullName evidence="1">Uncharacterized protein</fullName>
    </submittedName>
</protein>
<dbReference type="Proteomes" id="UP001237642">
    <property type="component" value="Unassembled WGS sequence"/>
</dbReference>
<reference evidence="1" key="2">
    <citation type="submission" date="2023-05" db="EMBL/GenBank/DDBJ databases">
        <authorList>
            <person name="Schelkunov M.I."/>
        </authorList>
    </citation>
    <scope>NUCLEOTIDE SEQUENCE</scope>
    <source>
        <strain evidence="1">Hsosn_3</strain>
        <tissue evidence="1">Leaf</tissue>
    </source>
</reference>
<dbReference type="EMBL" id="JAUIZM010000011">
    <property type="protein sequence ID" value="KAK1355976.1"/>
    <property type="molecule type" value="Genomic_DNA"/>
</dbReference>
<comment type="caution">
    <text evidence="1">The sequence shown here is derived from an EMBL/GenBank/DDBJ whole genome shotgun (WGS) entry which is preliminary data.</text>
</comment>
<dbReference type="PANTHER" id="PTHR46634:SF3">
    <property type="entry name" value="M REDUCTASE II SUBUNIT GAMMA, PUTATIVE (DUF3741)-RELATED"/>
    <property type="match status" value="1"/>
</dbReference>